<evidence type="ECO:0000313" key="1">
    <source>
        <dbReference type="EMBL" id="CEK93167.1"/>
    </source>
</evidence>
<sequence length="64" mass="7246">TQKSPGLHSEQHKCPQGYTQINTNVLFRVIHTYQNTINTIFNKQSFSGLVPGHRVTPRKKANAL</sequence>
<organism evidence="1">
    <name type="scientific">Arion vulgaris</name>
    <dbReference type="NCBI Taxonomy" id="1028688"/>
    <lineage>
        <taxon>Eukaryota</taxon>
        <taxon>Metazoa</taxon>
        <taxon>Spiralia</taxon>
        <taxon>Lophotrochozoa</taxon>
        <taxon>Mollusca</taxon>
        <taxon>Gastropoda</taxon>
        <taxon>Heterobranchia</taxon>
        <taxon>Euthyneura</taxon>
        <taxon>Panpulmonata</taxon>
        <taxon>Eupulmonata</taxon>
        <taxon>Stylommatophora</taxon>
        <taxon>Helicina</taxon>
        <taxon>Arionoidea</taxon>
        <taxon>Arionidae</taxon>
        <taxon>Arion</taxon>
    </lineage>
</organism>
<gene>
    <name evidence="1" type="primary">ORF192484</name>
</gene>
<name>A0A0B7BJU3_9EUPU</name>
<dbReference type="AlphaFoldDB" id="A0A0B7BJU3"/>
<accession>A0A0B7BJU3</accession>
<feature type="non-terminal residue" evidence="1">
    <location>
        <position position="1"/>
    </location>
</feature>
<dbReference type="EMBL" id="HACG01046302">
    <property type="protein sequence ID" value="CEK93167.1"/>
    <property type="molecule type" value="Transcribed_RNA"/>
</dbReference>
<reference evidence="1" key="1">
    <citation type="submission" date="2014-12" db="EMBL/GenBank/DDBJ databases">
        <title>Insight into the proteome of Arion vulgaris.</title>
        <authorList>
            <person name="Aradska J."/>
            <person name="Bulat T."/>
            <person name="Smidak R."/>
            <person name="Sarate P."/>
            <person name="Gangsoo J."/>
            <person name="Sialana F."/>
            <person name="Bilban M."/>
            <person name="Lubec G."/>
        </authorList>
    </citation>
    <scope>NUCLEOTIDE SEQUENCE</scope>
    <source>
        <tissue evidence="1">Skin</tissue>
    </source>
</reference>
<protein>
    <submittedName>
        <fullName evidence="1">Uncharacterized protein</fullName>
    </submittedName>
</protein>
<proteinExistence type="predicted"/>